<evidence type="ECO:0000313" key="3">
    <source>
        <dbReference type="EMBL" id="MEM5500760.1"/>
    </source>
</evidence>
<comment type="caution">
    <text evidence="3">The sequence shown here is derived from an EMBL/GenBank/DDBJ whole genome shotgun (WGS) entry which is preliminary data.</text>
</comment>
<dbReference type="RefSeq" id="WP_342847083.1">
    <property type="nucleotide sequence ID" value="NZ_JBBMQO010000002.1"/>
</dbReference>
<feature type="domain" description="Carbohydrate kinase PfkB" evidence="2">
    <location>
        <begin position="32"/>
        <end position="287"/>
    </location>
</feature>
<organism evidence="3 4">
    <name type="scientific">Ahrensia kielensis</name>
    <dbReference type="NCBI Taxonomy" id="76980"/>
    <lineage>
        <taxon>Bacteria</taxon>
        <taxon>Pseudomonadati</taxon>
        <taxon>Pseudomonadota</taxon>
        <taxon>Alphaproteobacteria</taxon>
        <taxon>Hyphomicrobiales</taxon>
        <taxon>Ahrensiaceae</taxon>
        <taxon>Ahrensia</taxon>
    </lineage>
</organism>
<proteinExistence type="predicted"/>
<evidence type="ECO:0000259" key="2">
    <source>
        <dbReference type="Pfam" id="PF00294"/>
    </source>
</evidence>
<keyword evidence="3" id="KW-0808">Transferase</keyword>
<keyword evidence="3" id="KW-0418">Kinase</keyword>
<reference evidence="3 4" key="1">
    <citation type="submission" date="2024-03" db="EMBL/GenBank/DDBJ databases">
        <title>Community enrichment and isolation of bacterial strains for fucoidan degradation.</title>
        <authorList>
            <person name="Sichert A."/>
        </authorList>
    </citation>
    <scope>NUCLEOTIDE SEQUENCE [LARGE SCALE GENOMIC DNA]</scope>
    <source>
        <strain evidence="3 4">AS62</strain>
    </source>
</reference>
<evidence type="ECO:0000313" key="4">
    <source>
        <dbReference type="Proteomes" id="UP001477870"/>
    </source>
</evidence>
<gene>
    <name evidence="3" type="ORF">WNY59_04065</name>
</gene>
<keyword evidence="4" id="KW-1185">Reference proteome</keyword>
<dbReference type="CDD" id="cd01941">
    <property type="entry name" value="YeiC_kinase_like"/>
    <property type="match status" value="1"/>
</dbReference>
<dbReference type="InterPro" id="IPR029056">
    <property type="entry name" value="Ribokinase-like"/>
</dbReference>
<dbReference type="InterPro" id="IPR011611">
    <property type="entry name" value="PfkB_dom"/>
</dbReference>
<name>A0ABU9T3R1_9HYPH</name>
<evidence type="ECO:0000256" key="1">
    <source>
        <dbReference type="ARBA" id="ARBA00022723"/>
    </source>
</evidence>
<dbReference type="EMBL" id="JBBMQO010000002">
    <property type="protein sequence ID" value="MEM5500760.1"/>
    <property type="molecule type" value="Genomic_DNA"/>
</dbReference>
<dbReference type="Proteomes" id="UP001477870">
    <property type="component" value="Unassembled WGS sequence"/>
</dbReference>
<sequence>MTLEVVRLLAVGGAHMDRTARMIAPHIAGASNPVTFSEHIGGGAFNVLRGAHMRGVGPAAMMSVRGGDSVGAAVEQAIEDAGLDDFSGTFVDRATPTYTAILDTDGELITALADMALYDVGFDRQVRRIEGRSRIAAAKALLVDANLSATALIKTAELSEQPLYAMGISPAKVARLKPIAPRISVLFINRRELMALTGSDDATALSSLGFRRAVITDGANSLLTLEDGALCTHIIPASASIVDVTGAGDSLAGGTIAALITQRANTLKDAVRFGIACAQMTLQANGPVCQALANEEEFNAVHARVLAAQ</sequence>
<dbReference type="PANTHER" id="PTHR42909">
    <property type="entry name" value="ZGC:136858"/>
    <property type="match status" value="1"/>
</dbReference>
<keyword evidence="1" id="KW-0479">Metal-binding</keyword>
<dbReference type="GO" id="GO:0016301">
    <property type="term" value="F:kinase activity"/>
    <property type="evidence" value="ECO:0007669"/>
    <property type="project" value="UniProtKB-KW"/>
</dbReference>
<accession>A0ABU9T3R1</accession>
<dbReference type="Gene3D" id="3.40.1190.20">
    <property type="match status" value="1"/>
</dbReference>
<dbReference type="SUPFAM" id="SSF53613">
    <property type="entry name" value="Ribokinase-like"/>
    <property type="match status" value="1"/>
</dbReference>
<dbReference type="PANTHER" id="PTHR42909:SF1">
    <property type="entry name" value="CARBOHYDRATE KINASE PFKB DOMAIN-CONTAINING PROTEIN"/>
    <property type="match status" value="1"/>
</dbReference>
<protein>
    <submittedName>
        <fullName evidence="3">Carbohydrate kinase family protein</fullName>
    </submittedName>
</protein>
<dbReference type="Pfam" id="PF00294">
    <property type="entry name" value="PfkB"/>
    <property type="match status" value="1"/>
</dbReference>